<feature type="transmembrane region" description="Helical" evidence="2">
    <location>
        <begin position="184"/>
        <end position="201"/>
    </location>
</feature>
<feature type="coiled-coil region" evidence="1">
    <location>
        <begin position="252"/>
        <end position="279"/>
    </location>
</feature>
<feature type="transmembrane region" description="Helical" evidence="2">
    <location>
        <begin position="221"/>
        <end position="247"/>
    </location>
</feature>
<dbReference type="AlphaFoldDB" id="A0AAE9IS85"/>
<evidence type="ECO:0000256" key="1">
    <source>
        <dbReference type="SAM" id="Coils"/>
    </source>
</evidence>
<sequence>MEDELQNANKELKELKSKIPKPSYKWTTSRNLATNIEFDKKENNDSLSNCITLGADNRHETPKIVEKSLEMATKTTPKNSTPTAGATKITPRKVPGILPIEYKYNNNGPIIFQTQNTKDFHLVPDRKAFKEVKIEKVKWDEGPIEFYETGLDVDDVELNTPSSKGVPSSTILTASIREFHPKNYALFLSILVILISTGIAAQSTNSTVFSVRYSKILNRNFYIEIIMVLFYLHFFPVLLTIFFAAIIHHYKMEPMKNELKTKRKEIKEAIEKINEAVNGKPVMKNGIKDSLEEEFDCIEGPIGMDLEATTAEKITPKNSTPAAAASKMAPRKVPEISPVDYMYKNNGPIKFQTQNTRYFHISLQNFENPKLWINAKFQLEPDQKACKEVNIEKVKWDEGPIEFYETGLDVDKTEIHTPKVLSSSKLTASAK</sequence>
<name>A0AAE9IS85_CAEBR</name>
<keyword evidence="2" id="KW-1133">Transmembrane helix</keyword>
<keyword evidence="2" id="KW-0472">Membrane</keyword>
<keyword evidence="2" id="KW-0812">Transmembrane</keyword>
<reference evidence="3 4" key="1">
    <citation type="submission" date="2022-05" db="EMBL/GenBank/DDBJ databases">
        <title>Chromosome-level reference genomes for two strains of Caenorhabditis briggsae: an improved platform for comparative genomics.</title>
        <authorList>
            <person name="Stevens L."/>
            <person name="Andersen E.C."/>
        </authorList>
    </citation>
    <scope>NUCLEOTIDE SEQUENCE [LARGE SCALE GENOMIC DNA]</scope>
    <source>
        <strain evidence="3">QX1410_ONT</strain>
        <tissue evidence="3">Whole-organism</tissue>
    </source>
</reference>
<organism evidence="3 4">
    <name type="scientific">Caenorhabditis briggsae</name>
    <dbReference type="NCBI Taxonomy" id="6238"/>
    <lineage>
        <taxon>Eukaryota</taxon>
        <taxon>Metazoa</taxon>
        <taxon>Ecdysozoa</taxon>
        <taxon>Nematoda</taxon>
        <taxon>Chromadorea</taxon>
        <taxon>Rhabditida</taxon>
        <taxon>Rhabditina</taxon>
        <taxon>Rhabditomorpha</taxon>
        <taxon>Rhabditoidea</taxon>
        <taxon>Rhabditidae</taxon>
        <taxon>Peloderinae</taxon>
        <taxon>Caenorhabditis</taxon>
    </lineage>
</organism>
<dbReference type="EMBL" id="CP090893">
    <property type="protein sequence ID" value="ULU03349.1"/>
    <property type="molecule type" value="Genomic_DNA"/>
</dbReference>
<proteinExistence type="predicted"/>
<evidence type="ECO:0000313" key="4">
    <source>
        <dbReference type="Proteomes" id="UP000827892"/>
    </source>
</evidence>
<keyword evidence="1" id="KW-0175">Coiled coil</keyword>
<gene>
    <name evidence="3" type="ORF">L3Y34_002724</name>
</gene>
<evidence type="ECO:0000313" key="3">
    <source>
        <dbReference type="EMBL" id="ULU03349.1"/>
    </source>
</evidence>
<evidence type="ECO:0000256" key="2">
    <source>
        <dbReference type="SAM" id="Phobius"/>
    </source>
</evidence>
<accession>A0AAE9IS85</accession>
<protein>
    <submittedName>
        <fullName evidence="3">Uncharacterized protein</fullName>
    </submittedName>
</protein>
<dbReference type="Proteomes" id="UP000827892">
    <property type="component" value="Chromosome III"/>
</dbReference>